<name>A0A380BIC9_SPHSI</name>
<evidence type="ECO:0000313" key="2">
    <source>
        <dbReference type="EMBL" id="SUJ01107.1"/>
    </source>
</evidence>
<dbReference type="Pfam" id="PF04773">
    <property type="entry name" value="FecR"/>
    <property type="match status" value="1"/>
</dbReference>
<accession>A0A380BIC9</accession>
<gene>
    <name evidence="2" type="ORF">NCTC11388_00709</name>
</gene>
<dbReference type="RefSeq" id="WP_115169123.1">
    <property type="nucleotide sequence ID" value="NZ_UGYW01000002.1"/>
</dbReference>
<evidence type="ECO:0000259" key="1">
    <source>
        <dbReference type="Pfam" id="PF04773"/>
    </source>
</evidence>
<sequence>MNISRELINKFLKGLCTPEEHAFVQAYLEEHGEDAEAFFPEEEWTEWSEDNSYDESRQDEIFQLIVQQLQEEELQPRLYLSFLYRVAAAAILLLVCALGERATRHDQAPLITGIQREIPTLYRINASNQPMNIVMSDSSSVLLYPNAELRYAENFKWKNKREVWLVGKAKFSVHKDKTKPFMVYSDRLVTTALGTQFIVDAPRQAKHVAIRLLEGSIRVEDYQEKINGQYISQILRPGEEVNIQLSTLSLLADVPKKAPVLPDQRNAAAVSKPEELAFKNKKLAEVLSEIDKAYGTDTRWSIAGIEKLHFSGKYDRNADSYRVILNDIAVLHHLILQIDDNGKGAQLKQEINKSE</sequence>
<organism evidence="2 3">
    <name type="scientific">Sphingobacterium spiritivorum</name>
    <name type="common">Flavobacterium spiritivorum</name>
    <dbReference type="NCBI Taxonomy" id="258"/>
    <lineage>
        <taxon>Bacteria</taxon>
        <taxon>Pseudomonadati</taxon>
        <taxon>Bacteroidota</taxon>
        <taxon>Sphingobacteriia</taxon>
        <taxon>Sphingobacteriales</taxon>
        <taxon>Sphingobacteriaceae</taxon>
        <taxon>Sphingobacterium</taxon>
    </lineage>
</organism>
<dbReference type="Gene3D" id="3.55.50.30">
    <property type="match status" value="1"/>
</dbReference>
<protein>
    <submittedName>
        <fullName evidence="2">FecR protein</fullName>
    </submittedName>
</protein>
<dbReference type="EMBL" id="UGYW01000002">
    <property type="protein sequence ID" value="SUJ01107.1"/>
    <property type="molecule type" value="Genomic_DNA"/>
</dbReference>
<reference evidence="2 3" key="1">
    <citation type="submission" date="2018-06" db="EMBL/GenBank/DDBJ databases">
        <authorList>
            <consortium name="Pathogen Informatics"/>
            <person name="Doyle S."/>
        </authorList>
    </citation>
    <scope>NUCLEOTIDE SEQUENCE [LARGE SCALE GENOMIC DNA]</scope>
    <source>
        <strain evidence="2 3">NCTC11388</strain>
    </source>
</reference>
<feature type="domain" description="FecR protein" evidence="1">
    <location>
        <begin position="128"/>
        <end position="217"/>
    </location>
</feature>
<dbReference type="AlphaFoldDB" id="A0A380BIC9"/>
<dbReference type="InterPro" id="IPR012373">
    <property type="entry name" value="Ferrdict_sens_TM"/>
</dbReference>
<proteinExistence type="predicted"/>
<dbReference type="Proteomes" id="UP000254893">
    <property type="component" value="Unassembled WGS sequence"/>
</dbReference>
<dbReference type="GO" id="GO:0016989">
    <property type="term" value="F:sigma factor antagonist activity"/>
    <property type="evidence" value="ECO:0007669"/>
    <property type="project" value="TreeGrafter"/>
</dbReference>
<dbReference type="Gene3D" id="2.60.120.1440">
    <property type="match status" value="1"/>
</dbReference>
<evidence type="ECO:0000313" key="3">
    <source>
        <dbReference type="Proteomes" id="UP000254893"/>
    </source>
</evidence>
<dbReference type="PANTHER" id="PTHR30273:SF2">
    <property type="entry name" value="PROTEIN FECR"/>
    <property type="match status" value="1"/>
</dbReference>
<dbReference type="PANTHER" id="PTHR30273">
    <property type="entry name" value="PERIPLASMIC SIGNAL SENSOR AND SIGMA FACTOR ACTIVATOR FECR-RELATED"/>
    <property type="match status" value="1"/>
</dbReference>
<dbReference type="InterPro" id="IPR006860">
    <property type="entry name" value="FecR"/>
</dbReference>